<dbReference type="AlphaFoldDB" id="A0A2T2XKC4"/>
<evidence type="ECO:0000313" key="1">
    <source>
        <dbReference type="EMBL" id="PSR34946.1"/>
    </source>
</evidence>
<dbReference type="Proteomes" id="UP000242972">
    <property type="component" value="Unassembled WGS sequence"/>
</dbReference>
<dbReference type="EMBL" id="PXYW01000005">
    <property type="protein sequence ID" value="PSR34946.1"/>
    <property type="molecule type" value="Genomic_DNA"/>
</dbReference>
<protein>
    <submittedName>
        <fullName evidence="1">Uncharacterized protein</fullName>
    </submittedName>
</protein>
<gene>
    <name evidence="1" type="ORF">C7B46_03265</name>
</gene>
<organism evidence="1 2">
    <name type="scientific">Sulfobacillus benefaciens</name>
    <dbReference type="NCBI Taxonomy" id="453960"/>
    <lineage>
        <taxon>Bacteria</taxon>
        <taxon>Bacillati</taxon>
        <taxon>Bacillota</taxon>
        <taxon>Clostridia</taxon>
        <taxon>Eubacteriales</taxon>
        <taxon>Clostridiales Family XVII. Incertae Sedis</taxon>
        <taxon>Sulfobacillus</taxon>
    </lineage>
</organism>
<proteinExistence type="predicted"/>
<sequence length="290" mass="32129">MWENRFSPDGHPLGSARRLGILGPVAQTEIATRGPHHSTFITLGSKIVSLSKTQHVRTVAVMPPGYYALSIRWWPLGLLTVVESDQASHAQIWSWRQGRWTVLRKSLPEGIVTLIDGPSAHPMALIVDPHRLYTVSVFSRGLHYPVFDYGSPQGTAGFVGNTEVIPYAAGARGFGQWTAKPNAKRGSRHHFLSVQQAVIEMAQGSPLWGVMARGMVPYHGTRPQWSQIRYWPAPMQTTMVVEGRGTPWIVILDGASQGVWFNVRSGNYGPQFSITMPYPDVVREVAIIAR</sequence>
<accession>A0A2T2XKC4</accession>
<comment type="caution">
    <text evidence="1">The sequence shown here is derived from an EMBL/GenBank/DDBJ whole genome shotgun (WGS) entry which is preliminary data.</text>
</comment>
<evidence type="ECO:0000313" key="2">
    <source>
        <dbReference type="Proteomes" id="UP000242972"/>
    </source>
</evidence>
<name>A0A2T2XKC4_9FIRM</name>
<reference evidence="1 2" key="1">
    <citation type="journal article" date="2014" name="BMC Genomics">
        <title>Comparison of environmental and isolate Sulfobacillus genomes reveals diverse carbon, sulfur, nitrogen, and hydrogen metabolisms.</title>
        <authorList>
            <person name="Justice N.B."/>
            <person name="Norman A."/>
            <person name="Brown C.T."/>
            <person name="Singh A."/>
            <person name="Thomas B.C."/>
            <person name="Banfield J.F."/>
        </authorList>
    </citation>
    <scope>NUCLEOTIDE SEQUENCE [LARGE SCALE GENOMIC DNA]</scope>
    <source>
        <strain evidence="1">AMDSBA4</strain>
    </source>
</reference>